<dbReference type="AlphaFoldDB" id="A0A1F4YCI2"/>
<dbReference type="NCBIfam" id="NF001756">
    <property type="entry name" value="PRK00484.1"/>
    <property type="match status" value="1"/>
</dbReference>
<dbReference type="InterPro" id="IPR004365">
    <property type="entry name" value="NA-bd_OB_tRNA"/>
</dbReference>
<comment type="cofactor">
    <cofactor evidence="7 8">
        <name>Mg(2+)</name>
        <dbReference type="ChEBI" id="CHEBI:18420"/>
    </cofactor>
    <text evidence="7 8">Binds 3 Mg(2+) ions per subunit.</text>
</comment>
<organism evidence="11 12">
    <name type="scientific">Candidatus Amesbacteria bacterium RIFCSPHIGHO2_01_FULL_48_32b</name>
    <dbReference type="NCBI Taxonomy" id="1797253"/>
    <lineage>
        <taxon>Bacteria</taxon>
        <taxon>Candidatus Amesiibacteriota</taxon>
    </lineage>
</organism>
<dbReference type="PROSITE" id="PS50862">
    <property type="entry name" value="AA_TRNA_LIGASE_II"/>
    <property type="match status" value="1"/>
</dbReference>
<evidence type="ECO:0000256" key="9">
    <source>
        <dbReference type="SAM" id="MobiDB-lite"/>
    </source>
</evidence>
<dbReference type="GO" id="GO:0004824">
    <property type="term" value="F:lysine-tRNA ligase activity"/>
    <property type="evidence" value="ECO:0007669"/>
    <property type="project" value="UniProtKB-UniRule"/>
</dbReference>
<evidence type="ECO:0000256" key="4">
    <source>
        <dbReference type="ARBA" id="ARBA00022840"/>
    </source>
</evidence>
<dbReference type="InterPro" id="IPR044136">
    <property type="entry name" value="Lys-tRNA-ligase_II_N"/>
</dbReference>
<feature type="compositionally biased region" description="Basic and acidic residues" evidence="9">
    <location>
        <begin position="416"/>
        <end position="432"/>
    </location>
</feature>
<evidence type="ECO:0000259" key="10">
    <source>
        <dbReference type="PROSITE" id="PS50862"/>
    </source>
</evidence>
<protein>
    <recommendedName>
        <fullName evidence="7">Lysine--tRNA ligase</fullName>
        <ecNumber evidence="7">6.1.1.6</ecNumber>
    </recommendedName>
    <alternativeName>
        <fullName evidence="7">Lysyl-tRNA synthetase</fullName>
        <shortName evidence="7">LysRS</shortName>
    </alternativeName>
</protein>
<sequence>MGSSRLAEIREARIEKLKKIRDLGVDPYPAKYSKSFISISQARGNLGQVVNVVGRLWRFREHGQVVFADVKDSSGQIQLLFQEKTLAEKYYFLKLFDAGDFLGVEGRVITTQAGETTIDVSHFELLSKSLRPLPDDWYGLKDIEERYRQRYVDLLINDSVKNVFLTRTKIVKLFRDRLDREGFIEVETPVLQPVYGGTVAKPFTTHHNALDSDFYLRISDELYLKRLIVAGFDKVYELSKDFRNEGFDRAHNPEFTMLEFYWAYADYQHLMDFTQQLISDIVGEVHGKLQIEYQGQKLDFTPPWPRLTYREAIRQYSRIDIEEADTEGKLKKQISTKLDLSGSAGYGDLVDRLYKHTTRPHLTGPLFLINRPTEFVTLAKRQPENPRVTASFQLLVAGEEILTAYNELNDPGDQATRWKESEKQGEAGHEEHETYDADYVRALEYGMPPTAGWGLGIDRFTAILTDQPSLKDTILFPTLRPEK</sequence>
<dbReference type="Gene3D" id="3.30.930.10">
    <property type="entry name" value="Bira Bifunctional Protein, Domain 2"/>
    <property type="match status" value="1"/>
</dbReference>
<keyword evidence="3 7" id="KW-0547">Nucleotide-binding</keyword>
<dbReference type="InterPro" id="IPR018149">
    <property type="entry name" value="Lys-tRNA-synth_II_C"/>
</dbReference>
<evidence type="ECO:0000313" key="12">
    <source>
        <dbReference type="Proteomes" id="UP000178176"/>
    </source>
</evidence>
<comment type="caution">
    <text evidence="7">Lacks conserved residue(s) required for the propagation of feature annotation.</text>
</comment>
<dbReference type="PANTHER" id="PTHR42918:SF15">
    <property type="entry name" value="LYSINE--TRNA LIGASE, CHLOROPLASTIC_MITOCHONDRIAL"/>
    <property type="match status" value="1"/>
</dbReference>
<keyword evidence="5 7" id="KW-0030">Aminoacyl-tRNA synthetase</keyword>
<keyword evidence="2 7" id="KW-0479">Metal-binding</keyword>
<dbReference type="PANTHER" id="PTHR42918">
    <property type="entry name" value="LYSYL-TRNA SYNTHETASE"/>
    <property type="match status" value="1"/>
</dbReference>
<comment type="catalytic activity">
    <reaction evidence="6 7 8">
        <text>tRNA(Lys) + L-lysine + ATP = L-lysyl-tRNA(Lys) + AMP + diphosphate</text>
        <dbReference type="Rhea" id="RHEA:20792"/>
        <dbReference type="Rhea" id="RHEA-COMP:9696"/>
        <dbReference type="Rhea" id="RHEA-COMP:9697"/>
        <dbReference type="ChEBI" id="CHEBI:30616"/>
        <dbReference type="ChEBI" id="CHEBI:32551"/>
        <dbReference type="ChEBI" id="CHEBI:33019"/>
        <dbReference type="ChEBI" id="CHEBI:78442"/>
        <dbReference type="ChEBI" id="CHEBI:78529"/>
        <dbReference type="ChEBI" id="CHEBI:456215"/>
        <dbReference type="EC" id="6.1.1.6"/>
    </reaction>
</comment>
<dbReference type="NCBIfam" id="TIGR00499">
    <property type="entry name" value="lysS_bact"/>
    <property type="match status" value="1"/>
</dbReference>
<dbReference type="Gene3D" id="2.40.50.140">
    <property type="entry name" value="Nucleic acid-binding proteins"/>
    <property type="match status" value="1"/>
</dbReference>
<dbReference type="InterPro" id="IPR012340">
    <property type="entry name" value="NA-bd_OB-fold"/>
</dbReference>
<comment type="subunit">
    <text evidence="7">Homodimer.</text>
</comment>
<evidence type="ECO:0000256" key="2">
    <source>
        <dbReference type="ARBA" id="ARBA00022723"/>
    </source>
</evidence>
<dbReference type="Pfam" id="PF00152">
    <property type="entry name" value="tRNA-synt_2"/>
    <property type="match status" value="1"/>
</dbReference>
<dbReference type="PRINTS" id="PR00982">
    <property type="entry name" value="TRNASYNTHLYS"/>
</dbReference>
<dbReference type="GO" id="GO:0000049">
    <property type="term" value="F:tRNA binding"/>
    <property type="evidence" value="ECO:0007669"/>
    <property type="project" value="TreeGrafter"/>
</dbReference>
<evidence type="ECO:0000256" key="7">
    <source>
        <dbReference type="HAMAP-Rule" id="MF_00252"/>
    </source>
</evidence>
<dbReference type="SUPFAM" id="SSF55681">
    <property type="entry name" value="Class II aaRS and biotin synthetases"/>
    <property type="match status" value="1"/>
</dbReference>
<dbReference type="EC" id="6.1.1.6" evidence="7"/>
<evidence type="ECO:0000256" key="6">
    <source>
        <dbReference type="ARBA" id="ARBA00048573"/>
    </source>
</evidence>
<comment type="subcellular location">
    <subcellularLocation>
        <location evidence="7">Cytoplasm</location>
    </subcellularLocation>
</comment>
<dbReference type="CDD" id="cd04322">
    <property type="entry name" value="LysRS_N"/>
    <property type="match status" value="1"/>
</dbReference>
<keyword evidence="4 7" id="KW-0067">ATP-binding</keyword>
<keyword evidence="7 8" id="KW-0460">Magnesium</keyword>
<name>A0A1F4YCI2_9BACT</name>
<proteinExistence type="inferred from homology"/>
<dbReference type="GO" id="GO:0000287">
    <property type="term" value="F:magnesium ion binding"/>
    <property type="evidence" value="ECO:0007669"/>
    <property type="project" value="UniProtKB-UniRule"/>
</dbReference>
<dbReference type="InterPro" id="IPR045864">
    <property type="entry name" value="aa-tRNA-synth_II/BPL/LPL"/>
</dbReference>
<dbReference type="GO" id="GO:0005524">
    <property type="term" value="F:ATP binding"/>
    <property type="evidence" value="ECO:0007669"/>
    <property type="project" value="UniProtKB-UniRule"/>
</dbReference>
<dbReference type="GO" id="GO:0005829">
    <property type="term" value="C:cytosol"/>
    <property type="evidence" value="ECO:0007669"/>
    <property type="project" value="TreeGrafter"/>
</dbReference>
<keyword evidence="7" id="KW-0648">Protein biosynthesis</keyword>
<feature type="binding site" evidence="7">
    <location>
        <position position="400"/>
    </location>
    <ligand>
        <name>Mg(2+)</name>
        <dbReference type="ChEBI" id="CHEBI:18420"/>
        <label>2</label>
    </ligand>
</feature>
<feature type="binding site" evidence="7">
    <location>
        <position position="400"/>
    </location>
    <ligand>
        <name>Mg(2+)</name>
        <dbReference type="ChEBI" id="CHEBI:18420"/>
        <label>1</label>
    </ligand>
</feature>
<dbReference type="Pfam" id="PF01336">
    <property type="entry name" value="tRNA_anti-codon"/>
    <property type="match status" value="1"/>
</dbReference>
<feature type="region of interest" description="Disordered" evidence="9">
    <location>
        <begin position="411"/>
        <end position="432"/>
    </location>
</feature>
<evidence type="ECO:0000256" key="8">
    <source>
        <dbReference type="RuleBase" id="RU000336"/>
    </source>
</evidence>
<evidence type="ECO:0000313" key="11">
    <source>
        <dbReference type="EMBL" id="OGC91642.1"/>
    </source>
</evidence>
<dbReference type="InterPro" id="IPR002313">
    <property type="entry name" value="Lys-tRNA-ligase_II"/>
</dbReference>
<dbReference type="GO" id="GO:0006430">
    <property type="term" value="P:lysyl-tRNA aminoacylation"/>
    <property type="evidence" value="ECO:0007669"/>
    <property type="project" value="UniProtKB-UniRule"/>
</dbReference>
<dbReference type="EMBL" id="MEXH01000032">
    <property type="protein sequence ID" value="OGC91642.1"/>
    <property type="molecule type" value="Genomic_DNA"/>
</dbReference>
<keyword evidence="1 7" id="KW-0436">Ligase</keyword>
<feature type="domain" description="Aminoacyl-transfer RNA synthetases class-II family profile" evidence="10">
    <location>
        <begin position="164"/>
        <end position="481"/>
    </location>
</feature>
<dbReference type="InterPro" id="IPR006195">
    <property type="entry name" value="aa-tRNA-synth_II"/>
</dbReference>
<dbReference type="Proteomes" id="UP000178176">
    <property type="component" value="Unassembled WGS sequence"/>
</dbReference>
<gene>
    <name evidence="7" type="primary">lysS</name>
    <name evidence="11" type="ORF">A2876_03755</name>
</gene>
<comment type="caution">
    <text evidence="11">The sequence shown here is derived from an EMBL/GenBank/DDBJ whole genome shotgun (WGS) entry which is preliminary data.</text>
</comment>
<evidence type="ECO:0000256" key="1">
    <source>
        <dbReference type="ARBA" id="ARBA00022598"/>
    </source>
</evidence>
<accession>A0A1F4YCI2</accession>
<evidence type="ECO:0000256" key="3">
    <source>
        <dbReference type="ARBA" id="ARBA00022741"/>
    </source>
</evidence>
<dbReference type="SUPFAM" id="SSF50249">
    <property type="entry name" value="Nucleic acid-binding proteins"/>
    <property type="match status" value="1"/>
</dbReference>
<dbReference type="InterPro" id="IPR004364">
    <property type="entry name" value="Aa-tRNA-synt_II"/>
</dbReference>
<dbReference type="HAMAP" id="MF_00252">
    <property type="entry name" value="Lys_tRNA_synth_class2"/>
    <property type="match status" value="1"/>
</dbReference>
<reference evidence="11 12" key="1">
    <citation type="journal article" date="2016" name="Nat. Commun.">
        <title>Thousands of microbial genomes shed light on interconnected biogeochemical processes in an aquifer system.</title>
        <authorList>
            <person name="Anantharaman K."/>
            <person name="Brown C.T."/>
            <person name="Hug L.A."/>
            <person name="Sharon I."/>
            <person name="Castelle C.J."/>
            <person name="Probst A.J."/>
            <person name="Thomas B.C."/>
            <person name="Singh A."/>
            <person name="Wilkins M.J."/>
            <person name="Karaoz U."/>
            <person name="Brodie E.L."/>
            <person name="Williams K.H."/>
            <person name="Hubbard S.S."/>
            <person name="Banfield J.F."/>
        </authorList>
    </citation>
    <scope>NUCLEOTIDE SEQUENCE [LARGE SCALE GENOMIC DNA]</scope>
</reference>
<evidence type="ECO:0000256" key="5">
    <source>
        <dbReference type="ARBA" id="ARBA00023146"/>
    </source>
</evidence>
<keyword evidence="7" id="KW-0963">Cytoplasm</keyword>
<comment type="similarity">
    <text evidence="7">Belongs to the class-II aminoacyl-tRNA synthetase family.</text>
</comment>